<accession>A0A6V2NZ31</accession>
<proteinExistence type="predicted"/>
<dbReference type="EMBL" id="HBIR01015641">
    <property type="protein sequence ID" value="CAE0540438.1"/>
    <property type="molecule type" value="Transcribed_RNA"/>
</dbReference>
<dbReference type="EMBL" id="HBIR01015640">
    <property type="protein sequence ID" value="CAE0540437.1"/>
    <property type="molecule type" value="Transcribed_RNA"/>
</dbReference>
<evidence type="ECO:0000313" key="2">
    <source>
        <dbReference type="EMBL" id="CAE0540438.1"/>
    </source>
</evidence>
<protein>
    <recommendedName>
        <fullName evidence="3">O-fucosyltransferase family protein</fullName>
    </recommendedName>
</protein>
<name>A0A6V2NZ31_EMIHU</name>
<evidence type="ECO:0000313" key="1">
    <source>
        <dbReference type="EMBL" id="CAE0540437.1"/>
    </source>
</evidence>
<reference evidence="2" key="1">
    <citation type="submission" date="2021-01" db="EMBL/GenBank/DDBJ databases">
        <authorList>
            <person name="Corre E."/>
            <person name="Pelletier E."/>
            <person name="Niang G."/>
            <person name="Scheremetjew M."/>
            <person name="Finn R."/>
            <person name="Kale V."/>
            <person name="Holt S."/>
            <person name="Cochrane G."/>
            <person name="Meng A."/>
            <person name="Brown T."/>
            <person name="Cohen L."/>
        </authorList>
    </citation>
    <scope>NUCLEOTIDE SEQUENCE</scope>
    <source>
        <strain evidence="2">379</strain>
    </source>
</reference>
<organism evidence="2">
    <name type="scientific">Emiliania huxleyi</name>
    <name type="common">Coccolithophore</name>
    <name type="synonym">Pontosphaera huxleyi</name>
    <dbReference type="NCBI Taxonomy" id="2903"/>
    <lineage>
        <taxon>Eukaryota</taxon>
        <taxon>Haptista</taxon>
        <taxon>Haptophyta</taxon>
        <taxon>Prymnesiophyceae</taxon>
        <taxon>Isochrysidales</taxon>
        <taxon>Noelaerhabdaceae</taxon>
        <taxon>Emiliania</taxon>
    </lineage>
</organism>
<dbReference type="AlphaFoldDB" id="A0A6V2NZ31"/>
<sequence>MRDPCSWAAGEAPEEVSARISRLAWNPSSAACREATGVVLVPTIPKGLNNFRLRLVQDIAASVLARAAVALPVYVASRRNCGYDAHCYQDYAPSVRLWRVFDRNATLAALDAAGVCAIDGHPVAVTLASRPFRSLQQTPRWFEHTSCHLPVLAPEATAVNMPIAASVLEERWRAGTIRAPPSRFGLHEQVALWSWSRAHMCCTLLIPDTQRSLRLVRQVNSALVTLADTQALADSAEAAIAPAAAAPGAYVSVHWRGESDFTGSQHALSVRKYTQAMAVAFGRAVESCGAACGSPARVLVLGVGWDGPALAGLRSRLLNASVESAPRSLLHHPSVQGAAFYSKETLLARAAPGWAASFGGFDDAVGQLDFELGVRSARFVGTGFSSFSLAIYLARTARSVPSASSLPGAYGDSIYNGAWAAAAHGGASEMADVDVSDRLGAIFRIHLTPEDGRNTRAEAVDPCKALLKAHPRFRELDRPRLGACPRVPFVLGQNHPAASARPPDRCDTLAPRFRFEPALDHPERHGHDCALSVFTAIMGGYYDRAPVYDGEFRAKLRAHERASFGRPSSCWFLFTDEPTLPTLARDLSLHSRVDNPFASRVLRRRTDMLRVGQVWKVVTLKAGMLPHGAGDAVQNSRVVKMLSHCVLRHSRYLLYMDAKLTLTKPAAVWAAVYAMASYAPPWVDGSAALGGPAAVPAWIAPRHRTRTTAAQEIACIYTIGKASAGVFAQWREFVRRGYRPRKGSLIEGEWHLRDGTALEAVRLGERWYEEFMRWRSAHQRDQISFDYVAWRLGMLPPAANASCNTTKRRVYQFADDAAVELVRSLKWSHHLSGSGVGSRPFQAPPFQIRALEGAAWGHGCETSDCARVAEGDGPMEPGVELCKPVFKSLSLSATAQADASDEESVQQLDTILTRYGGRASRRNLELLQDMLARIGRGAERLAFFSPGAFRAGETEDCNEGLVRTR</sequence>
<gene>
    <name evidence="1" type="ORF">EHUX00137_LOCUS11622</name>
    <name evidence="2" type="ORF">EHUX00137_LOCUS11623</name>
</gene>
<evidence type="ECO:0008006" key="3">
    <source>
        <dbReference type="Google" id="ProtNLM"/>
    </source>
</evidence>